<dbReference type="Gene3D" id="3.40.50.300">
    <property type="entry name" value="P-loop containing nucleotide triphosphate hydrolases"/>
    <property type="match status" value="1"/>
</dbReference>
<evidence type="ECO:0000256" key="1">
    <source>
        <dbReference type="ARBA" id="ARBA00022741"/>
    </source>
</evidence>
<evidence type="ECO:0000313" key="5">
    <source>
        <dbReference type="Proteomes" id="UP000190135"/>
    </source>
</evidence>
<name>A0A1T4T8Q3_9HYPH</name>
<dbReference type="GO" id="GO:0005524">
    <property type="term" value="F:ATP binding"/>
    <property type="evidence" value="ECO:0007669"/>
    <property type="project" value="UniProtKB-KW"/>
</dbReference>
<reference evidence="4 5" key="1">
    <citation type="submission" date="2017-02" db="EMBL/GenBank/DDBJ databases">
        <authorList>
            <person name="Peterson S.W."/>
        </authorList>
    </citation>
    <scope>NUCLEOTIDE SEQUENCE [LARGE SCALE GENOMIC DNA]</scope>
    <source>
        <strain evidence="4 5">USBA 369</strain>
    </source>
</reference>
<dbReference type="InterPro" id="IPR027417">
    <property type="entry name" value="P-loop_NTPase"/>
</dbReference>
<dbReference type="PANTHER" id="PTHR43790">
    <property type="entry name" value="CARBOHYDRATE TRANSPORT ATP-BINDING PROTEIN MG119-RELATED"/>
    <property type="match status" value="1"/>
</dbReference>
<dbReference type="Pfam" id="PF00005">
    <property type="entry name" value="ABC_tran"/>
    <property type="match status" value="1"/>
</dbReference>
<evidence type="ECO:0000313" key="4">
    <source>
        <dbReference type="EMBL" id="SKA36872.1"/>
    </source>
</evidence>
<proteinExistence type="predicted"/>
<protein>
    <submittedName>
        <fullName evidence="4">Mannose ABC transporter ATP-binding protein /fructose ABC transporter ATP-binding protein /ribose ABC transporter ATP-binding protein</fullName>
    </submittedName>
</protein>
<dbReference type="PROSITE" id="PS50893">
    <property type="entry name" value="ABC_TRANSPORTER_2"/>
    <property type="match status" value="1"/>
</dbReference>
<dbReference type="PANTHER" id="PTHR43790:SF8">
    <property type="entry name" value="SUGAR ABC TRANSPORTER ATP-BINDING PROTEIN"/>
    <property type="match status" value="1"/>
</dbReference>
<dbReference type="EMBL" id="FUXL01000021">
    <property type="protein sequence ID" value="SKA36872.1"/>
    <property type="molecule type" value="Genomic_DNA"/>
</dbReference>
<sequence>MKSIPVLSARGLVKRYGEALALDGADFDLYPGEILVIAGEAGSGCSTLLSALSGAVEPEAGEIRVWGEPARFREPREALLAGLESVGLRPALIGRLSVLDNFFLGREVRRRDVFGRAFRMLDRAAMKRIAEAMLLDTAPDFPSNLDQAVACLPLFDRRILEIARAVAFASQAVLLDEPTVGLDEAQARCVVDLILEVKARGLAIAVASGEAPAVWSIADRIHIQRRGRRYAVVDPTSTGPAALMELMAGRRGGLWAGAEILV</sequence>
<gene>
    <name evidence="4" type="ORF">SAMN05428963_12129</name>
</gene>
<dbReference type="SUPFAM" id="SSF52540">
    <property type="entry name" value="P-loop containing nucleoside triphosphate hydrolases"/>
    <property type="match status" value="1"/>
</dbReference>
<dbReference type="SMART" id="SM00382">
    <property type="entry name" value="AAA"/>
    <property type="match status" value="1"/>
</dbReference>
<dbReference type="GO" id="GO:0016887">
    <property type="term" value="F:ATP hydrolysis activity"/>
    <property type="evidence" value="ECO:0007669"/>
    <property type="project" value="InterPro"/>
</dbReference>
<dbReference type="InterPro" id="IPR050107">
    <property type="entry name" value="ABC_carbohydrate_import_ATPase"/>
</dbReference>
<accession>A0A1T4T8Q3</accession>
<dbReference type="Proteomes" id="UP000190135">
    <property type="component" value="Unassembled WGS sequence"/>
</dbReference>
<evidence type="ECO:0000256" key="2">
    <source>
        <dbReference type="ARBA" id="ARBA00022840"/>
    </source>
</evidence>
<evidence type="ECO:0000259" key="3">
    <source>
        <dbReference type="PROSITE" id="PS50893"/>
    </source>
</evidence>
<keyword evidence="1" id="KW-0547">Nucleotide-binding</keyword>
<dbReference type="AlphaFoldDB" id="A0A1T4T8Q3"/>
<dbReference type="InterPro" id="IPR003439">
    <property type="entry name" value="ABC_transporter-like_ATP-bd"/>
</dbReference>
<dbReference type="STRING" id="1365950.SAMN05428963_12129"/>
<feature type="domain" description="ABC transporter" evidence="3">
    <location>
        <begin position="7"/>
        <end position="251"/>
    </location>
</feature>
<dbReference type="InterPro" id="IPR003593">
    <property type="entry name" value="AAA+_ATPase"/>
</dbReference>
<keyword evidence="2 4" id="KW-0067">ATP-binding</keyword>
<keyword evidence="5" id="KW-1185">Reference proteome</keyword>
<organism evidence="4 5">
    <name type="scientific">Consotaella salsifontis</name>
    <dbReference type="NCBI Taxonomy" id="1365950"/>
    <lineage>
        <taxon>Bacteria</taxon>
        <taxon>Pseudomonadati</taxon>
        <taxon>Pseudomonadota</taxon>
        <taxon>Alphaproteobacteria</taxon>
        <taxon>Hyphomicrobiales</taxon>
        <taxon>Aurantimonadaceae</taxon>
        <taxon>Consotaella</taxon>
    </lineage>
</organism>
<dbReference type="RefSeq" id="WP_165690929.1">
    <property type="nucleotide sequence ID" value="NZ_FUXL01000021.1"/>
</dbReference>